<name>A0A6P6JZW3_CARAU</name>
<organism evidence="1 2">
    <name type="scientific">Carassius auratus</name>
    <name type="common">Goldfish</name>
    <dbReference type="NCBI Taxonomy" id="7957"/>
    <lineage>
        <taxon>Eukaryota</taxon>
        <taxon>Metazoa</taxon>
        <taxon>Chordata</taxon>
        <taxon>Craniata</taxon>
        <taxon>Vertebrata</taxon>
        <taxon>Euteleostomi</taxon>
        <taxon>Actinopterygii</taxon>
        <taxon>Neopterygii</taxon>
        <taxon>Teleostei</taxon>
        <taxon>Ostariophysi</taxon>
        <taxon>Cypriniformes</taxon>
        <taxon>Cyprinidae</taxon>
        <taxon>Cyprininae</taxon>
        <taxon>Carassius</taxon>
    </lineage>
</organism>
<sequence>MTFRHNNGHLLVDRIRGEFGPYRVWEICHDGHLLMDRIMKSQHVDPEEAVQIHMDIQANEEGVFYLKNSNQVGIGDL</sequence>
<protein>
    <submittedName>
        <fullName evidence="2">N-acyl-phosphatidylethanolamine-hydrolyzing phospholipase D-like</fullName>
    </submittedName>
</protein>
<dbReference type="Proteomes" id="UP000515129">
    <property type="component" value="Chromosome 29"/>
</dbReference>
<keyword evidence="1" id="KW-1185">Reference proteome</keyword>
<accession>A0A6P6JZW3</accession>
<proteinExistence type="predicted"/>
<dbReference type="RefSeq" id="XP_026065409.1">
    <property type="nucleotide sequence ID" value="XM_026209624.1"/>
</dbReference>
<dbReference type="KEGG" id="caua:113048096"/>
<dbReference type="OrthoDB" id="332863at2759"/>
<dbReference type="GeneID" id="113048096"/>
<reference evidence="2" key="1">
    <citation type="submission" date="2025-08" db="UniProtKB">
        <authorList>
            <consortium name="RefSeq"/>
        </authorList>
    </citation>
    <scope>IDENTIFICATION</scope>
    <source>
        <strain evidence="2">Wakin</strain>
        <tissue evidence="2">Muscle</tissue>
    </source>
</reference>
<gene>
    <name evidence="2" type="primary">LOC113048096</name>
</gene>
<evidence type="ECO:0000313" key="1">
    <source>
        <dbReference type="Proteomes" id="UP000515129"/>
    </source>
</evidence>
<evidence type="ECO:0000313" key="2">
    <source>
        <dbReference type="RefSeq" id="XP_026065409.1"/>
    </source>
</evidence>
<dbReference type="AlphaFoldDB" id="A0A6P6JZW3"/>